<feature type="signal peptide" evidence="5">
    <location>
        <begin position="1"/>
        <end position="16"/>
    </location>
</feature>
<dbReference type="GO" id="GO:0008010">
    <property type="term" value="F:structural constituent of chitin-based larval cuticle"/>
    <property type="evidence" value="ECO:0007669"/>
    <property type="project" value="TreeGrafter"/>
</dbReference>
<dbReference type="OrthoDB" id="8115566at2759"/>
<dbReference type="InterPro" id="IPR000618">
    <property type="entry name" value="Insect_cuticle"/>
</dbReference>
<evidence type="ECO:0000256" key="4">
    <source>
        <dbReference type="SAM" id="MobiDB-lite"/>
    </source>
</evidence>
<name>I4DLW7_PAPPL</name>
<dbReference type="PROSITE" id="PS00233">
    <property type="entry name" value="CHIT_BIND_RR_1"/>
    <property type="match status" value="1"/>
</dbReference>
<dbReference type="RefSeq" id="NP_001298446.1">
    <property type="nucleotide sequence ID" value="NM_001311517.1"/>
</dbReference>
<keyword evidence="1 3" id="KW-0193">Cuticle</keyword>
<feature type="chain" id="PRO_5003688200" evidence="5">
    <location>
        <begin position="17"/>
        <end position="257"/>
    </location>
</feature>
<organism evidence="6">
    <name type="scientific">Papilio polytes</name>
    <name type="common">Common mormon</name>
    <name type="synonym">Swallowtail butterfly</name>
    <dbReference type="NCBI Taxonomy" id="76194"/>
    <lineage>
        <taxon>Eukaryota</taxon>
        <taxon>Metazoa</taxon>
        <taxon>Ecdysozoa</taxon>
        <taxon>Arthropoda</taxon>
        <taxon>Hexapoda</taxon>
        <taxon>Insecta</taxon>
        <taxon>Pterygota</taxon>
        <taxon>Neoptera</taxon>
        <taxon>Endopterygota</taxon>
        <taxon>Lepidoptera</taxon>
        <taxon>Glossata</taxon>
        <taxon>Ditrysia</taxon>
        <taxon>Papilionoidea</taxon>
        <taxon>Papilionidae</taxon>
        <taxon>Papilioninae</taxon>
        <taxon>Papilio</taxon>
    </lineage>
</organism>
<evidence type="ECO:0000313" key="6">
    <source>
        <dbReference type="EMBL" id="BAM18907.1"/>
    </source>
</evidence>
<dbReference type="AlphaFoldDB" id="I4DLW7"/>
<evidence type="ECO:0000256" key="5">
    <source>
        <dbReference type="SAM" id="SignalP"/>
    </source>
</evidence>
<protein>
    <submittedName>
        <fullName evidence="6">Cuticular protein PpolCPR38</fullName>
    </submittedName>
</protein>
<dbReference type="PROSITE" id="PS51155">
    <property type="entry name" value="CHIT_BIND_RR_2"/>
    <property type="match status" value="1"/>
</dbReference>
<dbReference type="GeneID" id="106105433"/>
<evidence type="ECO:0000256" key="1">
    <source>
        <dbReference type="ARBA" id="ARBA00022460"/>
    </source>
</evidence>
<dbReference type="PANTHER" id="PTHR10380:SF237">
    <property type="entry name" value="CUTICULAR PROTEIN 65AU, ISOFORM A-RELATED"/>
    <property type="match status" value="1"/>
</dbReference>
<dbReference type="InterPro" id="IPR031311">
    <property type="entry name" value="CHIT_BIND_RR_consensus"/>
</dbReference>
<evidence type="ECO:0000256" key="3">
    <source>
        <dbReference type="PROSITE-ProRule" id="PRU00497"/>
    </source>
</evidence>
<dbReference type="GO" id="GO:0062129">
    <property type="term" value="C:chitin-based extracellular matrix"/>
    <property type="evidence" value="ECO:0007669"/>
    <property type="project" value="TreeGrafter"/>
</dbReference>
<evidence type="ECO:0000256" key="2">
    <source>
        <dbReference type="ARBA" id="ARBA00022729"/>
    </source>
</evidence>
<dbReference type="CTD" id="692363"/>
<dbReference type="Pfam" id="PF00379">
    <property type="entry name" value="Chitin_bind_4"/>
    <property type="match status" value="1"/>
</dbReference>
<reference evidence="6" key="1">
    <citation type="journal article" date="2012" name="BMC Biol.">
        <title>Comprehensive microarray-based analysis for stage-specific larval camouflage pattern-associated genes in the swallowtail butterfly, Papilio xuthus.</title>
        <authorList>
            <person name="Futahashi R."/>
            <person name="Shirataki H."/>
            <person name="Narita T."/>
            <person name="Mita K."/>
            <person name="Fujiwara H."/>
        </authorList>
    </citation>
    <scope>NUCLEOTIDE SEQUENCE</scope>
    <source>
        <tissue evidence="6">Epidermis</tissue>
    </source>
</reference>
<sequence>MRAFVVAMAVLAVASAQTLTSSTPKPTYDNFGFPVQNRYNQYNQYNRYNRYQNQFNPYGQYQGQYQGNYQGQFQPYQYLNQNRYQSPTYKPFVFSTTAAPVVTAAPPAPSAAPSETSAAPAASPSAAPAPVPVFVPQSPVIAAKVVSSDGAASIVKYGNEINPDGAYNYYYETDNGIAAQAQGVPRNLGGNPPVTPDVVQGSFSWTSPEGEVISLTYVADENGYQPQGNAIPQPPEIPAQIARALEYTAKYHLIQKE</sequence>
<dbReference type="InterPro" id="IPR050468">
    <property type="entry name" value="Cuticle_Struct_Prot"/>
</dbReference>
<proteinExistence type="evidence at transcript level"/>
<dbReference type="PRINTS" id="PR00947">
    <property type="entry name" value="CUTICLE"/>
</dbReference>
<dbReference type="PANTHER" id="PTHR10380">
    <property type="entry name" value="CUTICLE PROTEIN"/>
    <property type="match status" value="1"/>
</dbReference>
<feature type="region of interest" description="Disordered" evidence="4">
    <location>
        <begin position="104"/>
        <end position="123"/>
    </location>
</feature>
<accession>I4DLW7</accession>
<keyword evidence="2 5" id="KW-0732">Signal</keyword>
<dbReference type="EMBL" id="AK402285">
    <property type="protein sequence ID" value="BAM18907.1"/>
    <property type="molecule type" value="mRNA"/>
</dbReference>